<dbReference type="Proteomes" id="UP001162501">
    <property type="component" value="Chromosome 2"/>
</dbReference>
<sequence length="373" mass="42282">MPTKCVEMNHCGTQAPIWLSLKDSETLPPPGELMQLTACATWQFLFSTMEDCCLFQIPVSVRNCAKFFVYFLQPTQGCMGYCSEASAQLVKLVSFTGKEEIQRDTLASLSAKLRRPEAVVELIESRLFRRCAFDVFPTNNSVGFHIAWTSASIFFLENPHVQSLAIESQEFFAGIKLQPELSTISEDGNGYQLRIKSTVPIVCPIGFSELDQECKISLKLTTVDQVTDFSQDGNRLTNIAVEPIVHENFLWNSYIPDSIQFITYYCDILNQFLMQLTSFNDRMYDNFKAGTFVLYKSMSRDFEVHVNQWDCGSFHYPVSSNCGFVAQEEGDVVTFDMCSGQLHESQPYLFVKSQDVTSNIKISESYLGRKVTI</sequence>
<reference evidence="1" key="1">
    <citation type="submission" date="2023-05" db="EMBL/GenBank/DDBJ databases">
        <authorList>
            <consortium name="ELIXIR-Norway"/>
        </authorList>
    </citation>
    <scope>NUCLEOTIDE SEQUENCE</scope>
</reference>
<organism evidence="1 2">
    <name type="scientific">Rangifer tarandus platyrhynchus</name>
    <name type="common">Svalbard reindeer</name>
    <dbReference type="NCBI Taxonomy" id="3082113"/>
    <lineage>
        <taxon>Eukaryota</taxon>
        <taxon>Metazoa</taxon>
        <taxon>Chordata</taxon>
        <taxon>Craniata</taxon>
        <taxon>Vertebrata</taxon>
        <taxon>Euteleostomi</taxon>
        <taxon>Mammalia</taxon>
        <taxon>Eutheria</taxon>
        <taxon>Laurasiatheria</taxon>
        <taxon>Artiodactyla</taxon>
        <taxon>Ruminantia</taxon>
        <taxon>Pecora</taxon>
        <taxon>Cervidae</taxon>
        <taxon>Odocoileinae</taxon>
        <taxon>Rangifer</taxon>
    </lineage>
</organism>
<name>A0AC59YPT8_RANTA</name>
<protein>
    <submittedName>
        <fullName evidence="1">Uncharacterized protein</fullName>
    </submittedName>
</protein>
<dbReference type="EMBL" id="OX596086">
    <property type="protein sequence ID" value="CAM9889986.1"/>
    <property type="molecule type" value="Genomic_DNA"/>
</dbReference>
<accession>A0AC59YPT8</accession>
<gene>
    <name evidence="1" type="ORF">MRATA1EN22A_LOCUS8919</name>
</gene>
<reference evidence="1" key="2">
    <citation type="submission" date="2025-03" db="EMBL/GenBank/DDBJ databases">
        <authorList>
            <consortium name="ELIXIR-Norway"/>
            <consortium name="Elixir Norway"/>
        </authorList>
    </citation>
    <scope>NUCLEOTIDE SEQUENCE</scope>
</reference>
<evidence type="ECO:0000313" key="1">
    <source>
        <dbReference type="EMBL" id="CAM9889986.1"/>
    </source>
</evidence>
<proteinExistence type="predicted"/>
<evidence type="ECO:0000313" key="2">
    <source>
        <dbReference type="Proteomes" id="UP001162501"/>
    </source>
</evidence>